<dbReference type="Proteomes" id="UP001163823">
    <property type="component" value="Chromosome 7"/>
</dbReference>
<comment type="caution">
    <text evidence="2">The sequence shown here is derived from an EMBL/GenBank/DDBJ whole genome shotgun (WGS) entry which is preliminary data.</text>
</comment>
<proteinExistence type="predicted"/>
<gene>
    <name evidence="2" type="ORF">O6P43_017889</name>
</gene>
<keyword evidence="1" id="KW-0472">Membrane</keyword>
<accession>A0AAD7PPF1</accession>
<evidence type="ECO:0000313" key="3">
    <source>
        <dbReference type="Proteomes" id="UP001163823"/>
    </source>
</evidence>
<protein>
    <submittedName>
        <fullName evidence="2">WD repeat-containing protein 49 isoform 1</fullName>
    </submittedName>
</protein>
<name>A0AAD7PPF1_QUISA</name>
<organism evidence="2 3">
    <name type="scientific">Quillaja saponaria</name>
    <name type="common">Soap bark tree</name>
    <dbReference type="NCBI Taxonomy" id="32244"/>
    <lineage>
        <taxon>Eukaryota</taxon>
        <taxon>Viridiplantae</taxon>
        <taxon>Streptophyta</taxon>
        <taxon>Embryophyta</taxon>
        <taxon>Tracheophyta</taxon>
        <taxon>Spermatophyta</taxon>
        <taxon>Magnoliopsida</taxon>
        <taxon>eudicotyledons</taxon>
        <taxon>Gunneridae</taxon>
        <taxon>Pentapetalae</taxon>
        <taxon>rosids</taxon>
        <taxon>fabids</taxon>
        <taxon>Fabales</taxon>
        <taxon>Quillajaceae</taxon>
        <taxon>Quillaja</taxon>
    </lineage>
</organism>
<reference evidence="2" key="1">
    <citation type="journal article" date="2023" name="Science">
        <title>Elucidation of the pathway for biosynthesis of saponin adjuvants from the soapbark tree.</title>
        <authorList>
            <person name="Reed J."/>
            <person name="Orme A."/>
            <person name="El-Demerdash A."/>
            <person name="Owen C."/>
            <person name="Martin L.B.B."/>
            <person name="Misra R.C."/>
            <person name="Kikuchi S."/>
            <person name="Rejzek M."/>
            <person name="Martin A.C."/>
            <person name="Harkess A."/>
            <person name="Leebens-Mack J."/>
            <person name="Louveau T."/>
            <person name="Stephenson M.J."/>
            <person name="Osbourn A."/>
        </authorList>
    </citation>
    <scope>NUCLEOTIDE SEQUENCE</scope>
    <source>
        <strain evidence="2">S10</strain>
    </source>
</reference>
<dbReference type="KEGG" id="qsa:O6P43_017889"/>
<dbReference type="PANTHER" id="PTHR37201">
    <property type="entry name" value="WD REPEAT PROTEIN"/>
    <property type="match status" value="1"/>
</dbReference>
<keyword evidence="1" id="KW-1133">Transmembrane helix</keyword>
<feature type="transmembrane region" description="Helical" evidence="1">
    <location>
        <begin position="178"/>
        <end position="202"/>
    </location>
</feature>
<evidence type="ECO:0000313" key="2">
    <source>
        <dbReference type="EMBL" id="KAJ7962697.1"/>
    </source>
</evidence>
<dbReference type="PANTHER" id="PTHR37201:SF1">
    <property type="entry name" value="WD REPEAT PROTEIN"/>
    <property type="match status" value="1"/>
</dbReference>
<evidence type="ECO:0000256" key="1">
    <source>
        <dbReference type="SAM" id="Phobius"/>
    </source>
</evidence>
<keyword evidence="3" id="KW-1185">Reference proteome</keyword>
<keyword evidence="1" id="KW-0812">Transmembrane</keyword>
<sequence>MKATRRSWCRQSRPVSLSSNLCSLHFSRQINFPYQQKPCMLLRFTHSKGLKLYGNGLFQSTCVVTNAVYGREDGYGSSWDDQPFEILPNGKKLKKFLRKGDIDCCTCLQPRLISRAWQVAGTRYEDPKLANRTASKLLSYEDDVMLEYYNCRTSGGPMPIAWINVFKKALFSSKDRKAYGRIIGGSVVAAFANSIAPLYFMVSQLKEVMSTEQPCDLAYEFGDGLFDIQDFPQGFPRPAKHPYPFNDQLVIYVRYLGPGVSVGQAWQEGKALEQVPRKLCGEILMVKDYTELRRKSVKESK</sequence>
<dbReference type="AlphaFoldDB" id="A0AAD7PPF1"/>
<dbReference type="EMBL" id="JARAOO010000007">
    <property type="protein sequence ID" value="KAJ7962697.1"/>
    <property type="molecule type" value="Genomic_DNA"/>
</dbReference>